<dbReference type="Ensembl" id="ENSCINT00000035000.1">
    <property type="protein sequence ID" value="ENSCINP00000036180.1"/>
    <property type="gene ID" value="ENSCING00000024968.1"/>
</dbReference>
<evidence type="ECO:0000313" key="2">
    <source>
        <dbReference type="Proteomes" id="UP000008144"/>
    </source>
</evidence>
<reference evidence="1" key="2">
    <citation type="submission" date="2025-08" db="UniProtKB">
        <authorList>
            <consortium name="Ensembl"/>
        </authorList>
    </citation>
    <scope>IDENTIFICATION</scope>
</reference>
<dbReference type="HOGENOM" id="CLU_3413044_0_0_1"/>
<proteinExistence type="predicted"/>
<organism evidence="1 2">
    <name type="scientific">Ciona intestinalis</name>
    <name type="common">Transparent sea squirt</name>
    <name type="synonym">Ascidia intestinalis</name>
    <dbReference type="NCBI Taxonomy" id="7719"/>
    <lineage>
        <taxon>Eukaryota</taxon>
        <taxon>Metazoa</taxon>
        <taxon>Chordata</taxon>
        <taxon>Tunicata</taxon>
        <taxon>Ascidiacea</taxon>
        <taxon>Phlebobranchia</taxon>
        <taxon>Cionidae</taxon>
        <taxon>Ciona</taxon>
    </lineage>
</organism>
<dbReference type="Proteomes" id="UP000008144">
    <property type="component" value="Unassembled WGS sequence"/>
</dbReference>
<name>H2Y2P5_CIOIN</name>
<keyword evidence="2" id="KW-1185">Reference proteome</keyword>
<evidence type="ECO:0000313" key="1">
    <source>
        <dbReference type="Ensembl" id="ENSCINP00000036180.1"/>
    </source>
</evidence>
<accession>H2Y2P5</accession>
<reference evidence="1" key="3">
    <citation type="submission" date="2025-09" db="UniProtKB">
        <authorList>
            <consortium name="Ensembl"/>
        </authorList>
    </citation>
    <scope>IDENTIFICATION</scope>
</reference>
<dbReference type="AlphaFoldDB" id="H2Y2P5"/>
<protein>
    <submittedName>
        <fullName evidence="1">Uncharacterized protein</fullName>
    </submittedName>
</protein>
<dbReference type="InParanoid" id="H2Y2P5"/>
<sequence>MSKRKGSLEKSCFIPRPNLPLVHQHRLV</sequence>
<reference evidence="2" key="1">
    <citation type="journal article" date="2002" name="Science">
        <title>The draft genome of Ciona intestinalis: insights into chordate and vertebrate origins.</title>
        <authorList>
            <person name="Dehal P."/>
            <person name="Satou Y."/>
            <person name="Campbell R.K."/>
            <person name="Chapman J."/>
            <person name="Degnan B."/>
            <person name="De Tomaso A."/>
            <person name="Davidson B."/>
            <person name="Di Gregorio A."/>
            <person name="Gelpke M."/>
            <person name="Goodstein D.M."/>
            <person name="Harafuji N."/>
            <person name="Hastings K.E."/>
            <person name="Ho I."/>
            <person name="Hotta K."/>
            <person name="Huang W."/>
            <person name="Kawashima T."/>
            <person name="Lemaire P."/>
            <person name="Martinez D."/>
            <person name="Meinertzhagen I.A."/>
            <person name="Necula S."/>
            <person name="Nonaka M."/>
            <person name="Putnam N."/>
            <person name="Rash S."/>
            <person name="Saiga H."/>
            <person name="Satake M."/>
            <person name="Terry A."/>
            <person name="Yamada L."/>
            <person name="Wang H.G."/>
            <person name="Awazu S."/>
            <person name="Azumi K."/>
            <person name="Boore J."/>
            <person name="Branno M."/>
            <person name="Chin-Bow S."/>
            <person name="DeSantis R."/>
            <person name="Doyle S."/>
            <person name="Francino P."/>
            <person name="Keys D.N."/>
            <person name="Haga S."/>
            <person name="Hayashi H."/>
            <person name="Hino K."/>
            <person name="Imai K.S."/>
            <person name="Inaba K."/>
            <person name="Kano S."/>
            <person name="Kobayashi K."/>
            <person name="Kobayashi M."/>
            <person name="Lee B.I."/>
            <person name="Makabe K.W."/>
            <person name="Manohar C."/>
            <person name="Matassi G."/>
            <person name="Medina M."/>
            <person name="Mochizuki Y."/>
            <person name="Mount S."/>
            <person name="Morishita T."/>
            <person name="Miura S."/>
            <person name="Nakayama A."/>
            <person name="Nishizaka S."/>
            <person name="Nomoto H."/>
            <person name="Ohta F."/>
            <person name="Oishi K."/>
            <person name="Rigoutsos I."/>
            <person name="Sano M."/>
            <person name="Sasaki A."/>
            <person name="Sasakura Y."/>
            <person name="Shoguchi E."/>
            <person name="Shin-i T."/>
            <person name="Spagnuolo A."/>
            <person name="Stainier D."/>
            <person name="Suzuki M.M."/>
            <person name="Tassy O."/>
            <person name="Takatori N."/>
            <person name="Tokuoka M."/>
            <person name="Yagi K."/>
            <person name="Yoshizaki F."/>
            <person name="Wada S."/>
            <person name="Zhang C."/>
            <person name="Hyatt P.D."/>
            <person name="Larimer F."/>
            <person name="Detter C."/>
            <person name="Doggett N."/>
            <person name="Glavina T."/>
            <person name="Hawkins T."/>
            <person name="Richardson P."/>
            <person name="Lucas S."/>
            <person name="Kohara Y."/>
            <person name="Levine M."/>
            <person name="Satoh N."/>
            <person name="Rokhsar D.S."/>
        </authorList>
    </citation>
    <scope>NUCLEOTIDE SEQUENCE [LARGE SCALE GENOMIC DNA]</scope>
</reference>